<dbReference type="EMBL" id="JARBDR010000337">
    <property type="protein sequence ID" value="KAJ8314838.1"/>
    <property type="molecule type" value="Genomic_DNA"/>
</dbReference>
<keyword evidence="3" id="KW-1185">Reference proteome</keyword>
<dbReference type="Proteomes" id="UP001217089">
    <property type="component" value="Unassembled WGS sequence"/>
</dbReference>
<evidence type="ECO:0008006" key="4">
    <source>
        <dbReference type="Google" id="ProtNLM"/>
    </source>
</evidence>
<proteinExistence type="predicted"/>
<sequence>MVMVFTIVSAVQEQLTVLIEETREKQIAEKERAKREEEERERKKFEGTRVTIESFLAWKKKFDAEMMEKKRLKNELIKQEKGKTGK</sequence>
<protein>
    <recommendedName>
        <fullName evidence="4">RWD domain-containing protein 1</fullName>
    </recommendedName>
</protein>
<organism evidence="2 3">
    <name type="scientific">Tegillarca granosa</name>
    <name type="common">Malaysian cockle</name>
    <name type="synonym">Anadara granosa</name>
    <dbReference type="NCBI Taxonomy" id="220873"/>
    <lineage>
        <taxon>Eukaryota</taxon>
        <taxon>Metazoa</taxon>
        <taxon>Spiralia</taxon>
        <taxon>Lophotrochozoa</taxon>
        <taxon>Mollusca</taxon>
        <taxon>Bivalvia</taxon>
        <taxon>Autobranchia</taxon>
        <taxon>Pteriomorphia</taxon>
        <taxon>Arcoida</taxon>
        <taxon>Arcoidea</taxon>
        <taxon>Arcidae</taxon>
        <taxon>Tegillarca</taxon>
    </lineage>
</organism>
<reference evidence="2 3" key="1">
    <citation type="submission" date="2022-12" db="EMBL/GenBank/DDBJ databases">
        <title>Chromosome-level genome of Tegillarca granosa.</title>
        <authorList>
            <person name="Kim J."/>
        </authorList>
    </citation>
    <scope>NUCLEOTIDE SEQUENCE [LARGE SCALE GENOMIC DNA]</scope>
    <source>
        <strain evidence="2">Teg-2019</strain>
        <tissue evidence="2">Adductor muscle</tissue>
    </source>
</reference>
<evidence type="ECO:0000313" key="3">
    <source>
        <dbReference type="Proteomes" id="UP001217089"/>
    </source>
</evidence>
<feature type="coiled-coil region" evidence="1">
    <location>
        <begin position="18"/>
        <end position="48"/>
    </location>
</feature>
<evidence type="ECO:0000313" key="2">
    <source>
        <dbReference type="EMBL" id="KAJ8314838.1"/>
    </source>
</evidence>
<accession>A0ABQ9FBY6</accession>
<comment type="caution">
    <text evidence="2">The sequence shown here is derived from an EMBL/GenBank/DDBJ whole genome shotgun (WGS) entry which is preliminary data.</text>
</comment>
<keyword evidence="1" id="KW-0175">Coiled coil</keyword>
<dbReference type="InterPro" id="IPR040213">
    <property type="entry name" value="GIR2-like"/>
</dbReference>
<dbReference type="PANTHER" id="PTHR12292">
    <property type="entry name" value="RWD DOMAIN-CONTAINING PROTEIN"/>
    <property type="match status" value="1"/>
</dbReference>
<gene>
    <name evidence="2" type="ORF">KUTeg_006988</name>
</gene>
<name>A0ABQ9FBY6_TEGGR</name>
<evidence type="ECO:0000256" key="1">
    <source>
        <dbReference type="SAM" id="Coils"/>
    </source>
</evidence>